<protein>
    <submittedName>
        <fullName evidence="1">Uncharacterized protein</fullName>
    </submittedName>
</protein>
<sequence length="97" mass="10944">ADKLDPRVADLERKIHQILFPEIEFAYGGEVNKRWRNAKCDVLALWSHIHYGSGIFVTMDSNFHKKTKKPRLLALGAGEILKPEDAASRLTNDANNA</sequence>
<comment type="caution">
    <text evidence="1">The sequence shown here is derived from an EMBL/GenBank/DDBJ whole genome shotgun (WGS) entry which is preliminary data.</text>
</comment>
<name>X1EKN0_9ZZZZ</name>
<reference evidence="1" key="1">
    <citation type="journal article" date="2014" name="Front. Microbiol.">
        <title>High frequency of phylogenetically diverse reductive dehalogenase-homologous genes in deep subseafloor sedimentary metagenomes.</title>
        <authorList>
            <person name="Kawai M."/>
            <person name="Futagami T."/>
            <person name="Toyoda A."/>
            <person name="Takaki Y."/>
            <person name="Nishi S."/>
            <person name="Hori S."/>
            <person name="Arai W."/>
            <person name="Tsubouchi T."/>
            <person name="Morono Y."/>
            <person name="Uchiyama I."/>
            <person name="Ito T."/>
            <person name="Fujiyama A."/>
            <person name="Inagaki F."/>
            <person name="Takami H."/>
        </authorList>
    </citation>
    <scope>NUCLEOTIDE SEQUENCE</scope>
    <source>
        <strain evidence="1">Expedition CK06-06</strain>
    </source>
</reference>
<gene>
    <name evidence="1" type="ORF">S03H2_25590</name>
</gene>
<evidence type="ECO:0000313" key="1">
    <source>
        <dbReference type="EMBL" id="GAH33891.1"/>
    </source>
</evidence>
<feature type="non-terminal residue" evidence="1">
    <location>
        <position position="1"/>
    </location>
</feature>
<proteinExistence type="predicted"/>
<dbReference type="AlphaFoldDB" id="X1EKN0"/>
<organism evidence="1">
    <name type="scientific">marine sediment metagenome</name>
    <dbReference type="NCBI Taxonomy" id="412755"/>
    <lineage>
        <taxon>unclassified sequences</taxon>
        <taxon>metagenomes</taxon>
        <taxon>ecological metagenomes</taxon>
    </lineage>
</organism>
<accession>X1EKN0</accession>
<dbReference type="EMBL" id="BARU01014535">
    <property type="protein sequence ID" value="GAH33891.1"/>
    <property type="molecule type" value="Genomic_DNA"/>
</dbReference>